<dbReference type="Proteomes" id="UP001310386">
    <property type="component" value="Unassembled WGS sequence"/>
</dbReference>
<gene>
    <name evidence="1" type="ORF">VF724_14405</name>
</gene>
<accession>A0ABU5ZK10</accession>
<dbReference type="EMBL" id="JAYJLD010000023">
    <property type="protein sequence ID" value="MEB3102848.1"/>
    <property type="molecule type" value="Genomic_DNA"/>
</dbReference>
<evidence type="ECO:0000313" key="1">
    <source>
        <dbReference type="EMBL" id="MEB3102848.1"/>
    </source>
</evidence>
<comment type="caution">
    <text evidence="1">The sequence shown here is derived from an EMBL/GenBank/DDBJ whole genome shotgun (WGS) entry which is preliminary data.</text>
</comment>
<protein>
    <submittedName>
        <fullName evidence="1">Uncharacterized protein</fullName>
    </submittedName>
</protein>
<keyword evidence="2" id="KW-1185">Reference proteome</keyword>
<dbReference type="RefSeq" id="WP_371754972.1">
    <property type="nucleotide sequence ID" value="NZ_JAYJLD010000023.1"/>
</dbReference>
<organism evidence="1 2">
    <name type="scientific">Ferviditalea candida</name>
    <dbReference type="NCBI Taxonomy" id="3108399"/>
    <lineage>
        <taxon>Bacteria</taxon>
        <taxon>Bacillati</taxon>
        <taxon>Bacillota</taxon>
        <taxon>Bacilli</taxon>
        <taxon>Bacillales</taxon>
        <taxon>Paenibacillaceae</taxon>
        <taxon>Ferviditalea</taxon>
    </lineage>
</organism>
<name>A0ABU5ZK10_9BACL</name>
<evidence type="ECO:0000313" key="2">
    <source>
        <dbReference type="Proteomes" id="UP001310386"/>
    </source>
</evidence>
<proteinExistence type="predicted"/>
<reference evidence="1" key="1">
    <citation type="submission" date="2023-12" db="EMBL/GenBank/DDBJ databases">
        <title>Fervidustalea candida gen. nov., sp. nov., a novel member of the family Paenibacillaceae isolated from a geothermal area.</title>
        <authorList>
            <person name="Li W.-J."/>
            <person name="Jiao J.-Y."/>
            <person name="Chen Y."/>
        </authorList>
    </citation>
    <scope>NUCLEOTIDE SEQUENCE</scope>
    <source>
        <strain evidence="1">SYSU GA230002</strain>
    </source>
</reference>
<sequence length="44" mass="4649">MSKCLAGQAQAVESMALFSHLQMRLSPILLDGRVIGYVSQGNGA</sequence>